<feature type="region of interest" description="Disordered" evidence="1">
    <location>
        <begin position="78"/>
        <end position="172"/>
    </location>
</feature>
<evidence type="ECO:0000256" key="1">
    <source>
        <dbReference type="SAM" id="MobiDB-lite"/>
    </source>
</evidence>
<dbReference type="RefSeq" id="XP_033522735.1">
    <property type="nucleotide sequence ID" value="XM_033671999.1"/>
</dbReference>
<dbReference type="AlphaFoldDB" id="A0A6A6A9V1"/>
<accession>A0A6A6A9V1</accession>
<reference evidence="2" key="1">
    <citation type="journal article" date="2020" name="Stud. Mycol.">
        <title>101 Dothideomycetes genomes: a test case for predicting lifestyles and emergence of pathogens.</title>
        <authorList>
            <person name="Haridas S."/>
            <person name="Albert R."/>
            <person name="Binder M."/>
            <person name="Bloem J."/>
            <person name="Labutti K."/>
            <person name="Salamov A."/>
            <person name="Andreopoulos B."/>
            <person name="Baker S."/>
            <person name="Barry K."/>
            <person name="Bills G."/>
            <person name="Bluhm B."/>
            <person name="Cannon C."/>
            <person name="Castanera R."/>
            <person name="Culley D."/>
            <person name="Daum C."/>
            <person name="Ezra D."/>
            <person name="Gonzalez J."/>
            <person name="Henrissat B."/>
            <person name="Kuo A."/>
            <person name="Liang C."/>
            <person name="Lipzen A."/>
            <person name="Lutzoni F."/>
            <person name="Magnuson J."/>
            <person name="Mondo S."/>
            <person name="Nolan M."/>
            <person name="Ohm R."/>
            <person name="Pangilinan J."/>
            <person name="Park H.-J."/>
            <person name="Ramirez L."/>
            <person name="Alfaro M."/>
            <person name="Sun H."/>
            <person name="Tritt A."/>
            <person name="Yoshinaga Y."/>
            <person name="Zwiers L.-H."/>
            <person name="Turgeon B."/>
            <person name="Goodwin S."/>
            <person name="Spatafora J."/>
            <person name="Crous P."/>
            <person name="Grigoriev I."/>
        </authorList>
    </citation>
    <scope>NUCLEOTIDE SEQUENCE</scope>
    <source>
        <strain evidence="2">CBS 119687</strain>
    </source>
</reference>
<protein>
    <submittedName>
        <fullName evidence="2">Uncharacterized protein</fullName>
    </submittedName>
</protein>
<evidence type="ECO:0000313" key="2">
    <source>
        <dbReference type="EMBL" id="KAF2128346.1"/>
    </source>
</evidence>
<feature type="region of interest" description="Disordered" evidence="1">
    <location>
        <begin position="1"/>
        <end position="24"/>
    </location>
</feature>
<gene>
    <name evidence="2" type="ORF">P153DRAFT_404397</name>
</gene>
<feature type="compositionally biased region" description="Basic and acidic residues" evidence="1">
    <location>
        <begin position="135"/>
        <end position="144"/>
    </location>
</feature>
<sequence>MPPKKAAANGDTSEAGGKFTWEGPNDSKLLLLIQGRYVKPEEYETLSTAFPGTTAGSIRNRISALRVKQRTLYDDLKWELPEGGAGHSAKKKKRELSGAEEGTPTKKARVKKGKGSDGEGGTPAKKSGGVKRGKKVQEEVKMSDGDEEMELEMQFDMDGAVKREVDDEGEEV</sequence>
<organism evidence="2 3">
    <name type="scientific">Dothidotthia symphoricarpi CBS 119687</name>
    <dbReference type="NCBI Taxonomy" id="1392245"/>
    <lineage>
        <taxon>Eukaryota</taxon>
        <taxon>Fungi</taxon>
        <taxon>Dikarya</taxon>
        <taxon>Ascomycota</taxon>
        <taxon>Pezizomycotina</taxon>
        <taxon>Dothideomycetes</taxon>
        <taxon>Pleosporomycetidae</taxon>
        <taxon>Pleosporales</taxon>
        <taxon>Dothidotthiaceae</taxon>
        <taxon>Dothidotthia</taxon>
    </lineage>
</organism>
<evidence type="ECO:0000313" key="3">
    <source>
        <dbReference type="Proteomes" id="UP000799771"/>
    </source>
</evidence>
<dbReference type="OrthoDB" id="3889136at2759"/>
<feature type="compositionally biased region" description="Acidic residues" evidence="1">
    <location>
        <begin position="145"/>
        <end position="155"/>
    </location>
</feature>
<dbReference type="Proteomes" id="UP000799771">
    <property type="component" value="Unassembled WGS sequence"/>
</dbReference>
<dbReference type="GeneID" id="54412431"/>
<keyword evidence="3" id="KW-1185">Reference proteome</keyword>
<proteinExistence type="predicted"/>
<name>A0A6A6A9V1_9PLEO</name>
<dbReference type="EMBL" id="ML977508">
    <property type="protein sequence ID" value="KAF2128346.1"/>
    <property type="molecule type" value="Genomic_DNA"/>
</dbReference>